<reference evidence="2" key="1">
    <citation type="journal article" date="2018" name="Nat. Commun.">
        <title>Diversity and evolution of the emerging Pandoraviridae family.</title>
        <authorList>
            <person name="Legendre M."/>
            <person name="Fabre E."/>
            <person name="Poirot O."/>
            <person name="Jeudy S."/>
            <person name="Lartigue A."/>
            <person name="Alempic J.M."/>
            <person name="Beucher L."/>
            <person name="Philippe N."/>
            <person name="Bertaux L."/>
            <person name="Christo-Foroux E."/>
            <person name="Labadie K."/>
            <person name="Coute Y."/>
            <person name="Abergel C."/>
            <person name="Claverie J.M."/>
        </authorList>
    </citation>
    <scope>NUCLEOTIDE SEQUENCE [LARGE SCALE GENOMIC DNA]</scope>
    <source>
        <strain evidence="2">Macleodensis</strain>
    </source>
</reference>
<gene>
    <name evidence="2" type="ORF">pmac_cds_685</name>
</gene>
<sequence>MALRNMSMIDMPAVARAAAAMAGAVAQYRALLPQQDSPAQAAAKAAARDAALIMRCRNTPCYPTAEWQPAINAFVKWLGNPLTIDSGRSRCQMDRDDGTWPRRRTTQAPDDGDSGDDQESDDPNDNPLLSFDGGGTPDDPNSAAACATNFLHPLECMGIQIHALTTHPENHHLIGCCTKTPPLVQADCRFGDWVFVASMERDVDCIGGIILIERAVHVPTGTGVDLHCDLRCQNTPRRVRALTFSFFQSGETSIETFLRGVFAGICRVLDSLCSHGWTIDGTGFSWGSINHIFDSQTVKCVRIRDGVEVRLAFYGGVLCAVSDKYALYDRLIDYPPASAYGPDPPLDFGKDDPSDDGEQHHSAHVRSAREQRQWLVAHGRVSPWMVTASSHRGVHAKQRAVTILGDVTTPDVDIGDVLARINVVADVIVHRYGPASGRHIERAFGHERVNGRTCDAALRHTMNAADRAWHLVARCGRIDSGEGFIDPTRGLCVNWAMQCDMITVGATHTDNSDGRLSHVACLPFVRFYGHVIGVDGLHGTEATHAAHVVIALCERVPPRGGNAVAPAAGDGERSRIDFLVHLFADIKTSEAITLHPISAHRRASLVDTWSDVTLKSILWEGTSPAPLDPSDPTDALLGAIEWLMNEFDRCGRLFAARACDDDHV</sequence>
<organism evidence="2">
    <name type="scientific">Pandoravirus macleodensis</name>
    <dbReference type="NCBI Taxonomy" id="2107707"/>
    <lineage>
        <taxon>Viruses</taxon>
        <taxon>Pandoravirus</taxon>
    </lineage>
</organism>
<proteinExistence type="predicted"/>
<dbReference type="EMBL" id="MG011691">
    <property type="protein sequence ID" value="AVK77373.1"/>
    <property type="molecule type" value="Genomic_DNA"/>
</dbReference>
<evidence type="ECO:0000313" key="2">
    <source>
        <dbReference type="EMBL" id="AVK77373.1"/>
    </source>
</evidence>
<feature type="compositionally biased region" description="Basic and acidic residues" evidence="1">
    <location>
        <begin position="348"/>
        <end position="365"/>
    </location>
</feature>
<dbReference type="GeneID" id="36841828"/>
<evidence type="ECO:0000256" key="1">
    <source>
        <dbReference type="SAM" id="MobiDB-lite"/>
    </source>
</evidence>
<name>A0A2U7UFW0_9VIRU</name>
<dbReference type="Proteomes" id="UP000249758">
    <property type="component" value="Segment"/>
</dbReference>
<feature type="compositionally biased region" description="Acidic residues" evidence="1">
    <location>
        <begin position="110"/>
        <end position="124"/>
    </location>
</feature>
<protein>
    <submittedName>
        <fullName evidence="2">Uncharacterized protein</fullName>
    </submittedName>
</protein>
<dbReference type="RefSeq" id="YP_009481369.1">
    <property type="nucleotide sequence ID" value="NC_037665.1"/>
</dbReference>
<feature type="region of interest" description="Disordered" evidence="1">
    <location>
        <begin position="342"/>
        <end position="365"/>
    </location>
</feature>
<accession>A0A2U7UFW0</accession>
<dbReference type="KEGG" id="vg:36841828"/>
<feature type="compositionally biased region" description="Basic and acidic residues" evidence="1">
    <location>
        <begin position="87"/>
        <end position="100"/>
    </location>
</feature>
<feature type="region of interest" description="Disordered" evidence="1">
    <location>
        <begin position="86"/>
        <end position="135"/>
    </location>
</feature>